<evidence type="ECO:0000256" key="3">
    <source>
        <dbReference type="ARBA" id="ARBA00022448"/>
    </source>
</evidence>
<dbReference type="EMBL" id="CAXLJM020000033">
    <property type="protein sequence ID" value="CAL8101609.1"/>
    <property type="molecule type" value="Genomic_DNA"/>
</dbReference>
<gene>
    <name evidence="10" type="ORF">ODALV1_LOCUS10898</name>
</gene>
<protein>
    <recommendedName>
        <fullName evidence="12">Protein SYS1</fullName>
    </recommendedName>
</protein>
<keyword evidence="3" id="KW-0813">Transport</keyword>
<dbReference type="PANTHER" id="PTHR12952">
    <property type="entry name" value="SYS1"/>
    <property type="match status" value="1"/>
</dbReference>
<name>A0ABP1QFR3_9HEXA</name>
<evidence type="ECO:0000256" key="6">
    <source>
        <dbReference type="ARBA" id="ARBA00022989"/>
    </source>
</evidence>
<feature type="transmembrane region" description="Helical" evidence="9">
    <location>
        <begin position="14"/>
        <end position="42"/>
    </location>
</feature>
<proteinExistence type="inferred from homology"/>
<dbReference type="Proteomes" id="UP001642540">
    <property type="component" value="Unassembled WGS sequence"/>
</dbReference>
<evidence type="ECO:0000256" key="7">
    <source>
        <dbReference type="ARBA" id="ARBA00023034"/>
    </source>
</evidence>
<evidence type="ECO:0000313" key="11">
    <source>
        <dbReference type="Proteomes" id="UP001642540"/>
    </source>
</evidence>
<evidence type="ECO:0000256" key="2">
    <source>
        <dbReference type="ARBA" id="ARBA00008160"/>
    </source>
</evidence>
<evidence type="ECO:0000256" key="5">
    <source>
        <dbReference type="ARBA" id="ARBA00022927"/>
    </source>
</evidence>
<keyword evidence="6 9" id="KW-1133">Transmembrane helix</keyword>
<keyword evidence="8 9" id="KW-0472">Membrane</keyword>
<evidence type="ECO:0000256" key="8">
    <source>
        <dbReference type="ARBA" id="ARBA00023136"/>
    </source>
</evidence>
<evidence type="ECO:0008006" key="12">
    <source>
        <dbReference type="Google" id="ProtNLM"/>
    </source>
</evidence>
<dbReference type="InterPro" id="IPR019185">
    <property type="entry name" value="Integral_membrane_SYS1-rel"/>
</dbReference>
<feature type="transmembrane region" description="Helical" evidence="9">
    <location>
        <begin position="92"/>
        <end position="112"/>
    </location>
</feature>
<keyword evidence="5" id="KW-0653">Protein transport</keyword>
<accession>A0ABP1QFR3</accession>
<evidence type="ECO:0000256" key="1">
    <source>
        <dbReference type="ARBA" id="ARBA00004653"/>
    </source>
</evidence>
<dbReference type="PANTHER" id="PTHR12952:SF0">
    <property type="entry name" value="PROTEIN SYS1 HOMOLOG"/>
    <property type="match status" value="1"/>
</dbReference>
<keyword evidence="4 9" id="KW-0812">Transmembrane</keyword>
<feature type="transmembrane region" description="Helical" evidence="9">
    <location>
        <begin position="118"/>
        <end position="140"/>
    </location>
</feature>
<keyword evidence="11" id="KW-1185">Reference proteome</keyword>
<comment type="subcellular location">
    <subcellularLocation>
        <location evidence="1">Golgi apparatus membrane</location>
        <topology evidence="1">Multi-pass membrane protein</topology>
    </subcellularLocation>
</comment>
<organism evidence="10 11">
    <name type="scientific">Orchesella dallaii</name>
    <dbReference type="NCBI Taxonomy" id="48710"/>
    <lineage>
        <taxon>Eukaryota</taxon>
        <taxon>Metazoa</taxon>
        <taxon>Ecdysozoa</taxon>
        <taxon>Arthropoda</taxon>
        <taxon>Hexapoda</taxon>
        <taxon>Collembola</taxon>
        <taxon>Entomobryomorpha</taxon>
        <taxon>Entomobryoidea</taxon>
        <taxon>Orchesellidae</taxon>
        <taxon>Orchesellinae</taxon>
        <taxon>Orchesella</taxon>
    </lineage>
</organism>
<sequence>MGGGQFRITIWDPFLIVCQIVAVQTFFYFVFCLMLFLGSVFVGSETALSRIFSYKALGFGDGQGFVSVISYILTALTGSAALWLVVRRTKQCLDFTATCFTIHLIVAWMYNGYLPYQISWWLLTAVAIAIMCVCGEFLCLKTELQDIPLLGARVDL</sequence>
<comment type="caution">
    <text evidence="10">The sequence shown here is derived from an EMBL/GenBank/DDBJ whole genome shotgun (WGS) entry which is preliminary data.</text>
</comment>
<evidence type="ECO:0000313" key="10">
    <source>
        <dbReference type="EMBL" id="CAL8101609.1"/>
    </source>
</evidence>
<reference evidence="10 11" key="1">
    <citation type="submission" date="2024-08" db="EMBL/GenBank/DDBJ databases">
        <authorList>
            <person name="Cucini C."/>
            <person name="Frati F."/>
        </authorList>
    </citation>
    <scope>NUCLEOTIDE SEQUENCE [LARGE SCALE GENOMIC DNA]</scope>
</reference>
<feature type="transmembrane region" description="Helical" evidence="9">
    <location>
        <begin position="62"/>
        <end position="85"/>
    </location>
</feature>
<evidence type="ECO:0000256" key="4">
    <source>
        <dbReference type="ARBA" id="ARBA00022692"/>
    </source>
</evidence>
<comment type="similarity">
    <text evidence="2">Belongs to the SYS1 family.</text>
</comment>
<keyword evidence="7" id="KW-0333">Golgi apparatus</keyword>
<evidence type="ECO:0000256" key="9">
    <source>
        <dbReference type="SAM" id="Phobius"/>
    </source>
</evidence>
<dbReference type="Pfam" id="PF09801">
    <property type="entry name" value="SYS1"/>
    <property type="match status" value="1"/>
</dbReference>